<reference evidence="1" key="1">
    <citation type="submission" date="2020-09" db="EMBL/GenBank/DDBJ databases">
        <title>Bacillus faecalis sp. nov., a moderately halophilic bacterium isolated from cow faeces.</title>
        <authorList>
            <person name="Jiang L."/>
            <person name="Lee J."/>
        </authorList>
    </citation>
    <scope>NUCLEOTIDE SEQUENCE</scope>
    <source>
        <strain evidence="1">AGMB 02131</strain>
    </source>
</reference>
<keyword evidence="2" id="KW-1185">Reference proteome</keyword>
<gene>
    <name evidence="1" type="ORF">IEO70_05055</name>
</gene>
<evidence type="ECO:0000313" key="2">
    <source>
        <dbReference type="Proteomes" id="UP000602076"/>
    </source>
</evidence>
<sequence length="90" mass="10571">MKFNADSIGMTEFINALKQLESQFGLEREDFLIVLEPTSGHYSFLIQKILLKEKFEAFLVENLAVKDFCEKYLGISEKFDYMDADRVRTY</sequence>
<dbReference type="AlphaFoldDB" id="A0A927CYL9"/>
<dbReference type="RefSeq" id="WP_190997274.1">
    <property type="nucleotide sequence ID" value="NZ_JACXSI010000009.1"/>
</dbReference>
<dbReference type="EMBL" id="JACXSI010000009">
    <property type="protein sequence ID" value="MBD3107729.1"/>
    <property type="molecule type" value="Genomic_DNA"/>
</dbReference>
<proteinExistence type="predicted"/>
<protein>
    <submittedName>
        <fullName evidence="1">Uncharacterized protein</fullName>
    </submittedName>
</protein>
<organism evidence="1 2">
    <name type="scientific">Peribacillus faecalis</name>
    <dbReference type="NCBI Taxonomy" id="2772559"/>
    <lineage>
        <taxon>Bacteria</taxon>
        <taxon>Bacillati</taxon>
        <taxon>Bacillota</taxon>
        <taxon>Bacilli</taxon>
        <taxon>Bacillales</taxon>
        <taxon>Bacillaceae</taxon>
        <taxon>Peribacillus</taxon>
    </lineage>
</organism>
<accession>A0A927CYL9</accession>
<evidence type="ECO:0000313" key="1">
    <source>
        <dbReference type="EMBL" id="MBD3107729.1"/>
    </source>
</evidence>
<name>A0A927CYL9_9BACI</name>
<comment type="caution">
    <text evidence="1">The sequence shown here is derived from an EMBL/GenBank/DDBJ whole genome shotgun (WGS) entry which is preliminary data.</text>
</comment>
<dbReference type="Proteomes" id="UP000602076">
    <property type="component" value="Unassembled WGS sequence"/>
</dbReference>